<feature type="compositionally biased region" description="Basic and acidic residues" evidence="5">
    <location>
        <begin position="505"/>
        <end position="514"/>
    </location>
</feature>
<evidence type="ECO:0000256" key="2">
    <source>
        <dbReference type="ARBA" id="ARBA00022746"/>
    </source>
</evidence>
<dbReference type="AlphaFoldDB" id="A0A543CS75"/>
<dbReference type="GO" id="GO:0016117">
    <property type="term" value="P:carotenoid biosynthetic process"/>
    <property type="evidence" value="ECO:0007669"/>
    <property type="project" value="UniProtKB-KW"/>
</dbReference>
<dbReference type="GO" id="GO:0016491">
    <property type="term" value="F:oxidoreductase activity"/>
    <property type="evidence" value="ECO:0007669"/>
    <property type="project" value="UniProtKB-KW"/>
</dbReference>
<dbReference type="InterPro" id="IPR036188">
    <property type="entry name" value="FAD/NAD-bd_sf"/>
</dbReference>
<dbReference type="RefSeq" id="WP_141959153.1">
    <property type="nucleotide sequence ID" value="NZ_VFOZ01000001.1"/>
</dbReference>
<keyword evidence="3 4" id="KW-0560">Oxidoreductase</keyword>
<evidence type="ECO:0000313" key="8">
    <source>
        <dbReference type="Proteomes" id="UP000316096"/>
    </source>
</evidence>
<dbReference type="Proteomes" id="UP000316096">
    <property type="component" value="Unassembled WGS sequence"/>
</dbReference>
<dbReference type="SUPFAM" id="SSF51905">
    <property type="entry name" value="FAD/NAD(P)-binding domain"/>
    <property type="match status" value="1"/>
</dbReference>
<evidence type="ECO:0000256" key="1">
    <source>
        <dbReference type="ARBA" id="ARBA00004829"/>
    </source>
</evidence>
<comment type="similarity">
    <text evidence="4">Belongs to the carotenoid/retinoid oxidoreductase family.</text>
</comment>
<proteinExistence type="inferred from homology"/>
<dbReference type="Pfam" id="PF01593">
    <property type="entry name" value="Amino_oxidase"/>
    <property type="match status" value="1"/>
</dbReference>
<comment type="pathway">
    <text evidence="1 4">Carotenoid biosynthesis.</text>
</comment>
<protein>
    <submittedName>
        <fullName evidence="7">Phytoene desaturase</fullName>
    </submittedName>
</protein>
<dbReference type="Gene3D" id="3.50.50.60">
    <property type="entry name" value="FAD/NAD(P)-binding domain"/>
    <property type="match status" value="2"/>
</dbReference>
<dbReference type="EMBL" id="VFOZ01000001">
    <property type="protein sequence ID" value="TQL99961.1"/>
    <property type="molecule type" value="Genomic_DNA"/>
</dbReference>
<sequence>MRSVLGRTDHVVVVGAGLSGLAAALHLCGRGRTVTVLEREAVPGGRAGRRDVGGYRLDTGPTVLTMPEIVGETLGAVGASLADRLPLTRLDPAYRAYFCDGTSLDVRTGREAMTEEVRAFAGPREAAGYARLRDWLTRLYEVEYARFIAANVDSPLGLLTPGLARLAAMGGFGRWDRAVGRFVRDERLRRVFTFQALYAGLSPRRAPALYAVIAYMDTVGGVYFPRGGMRALPDALAGAATDAGVDLRCGITVSGLERRDRRVTAVHTADGERIECDAVVLTCELTTAYRLLGHVPRRPYPLVAAPSAVVAHLSVPGPGGTAHHNLLFGRAWRTTFDDLIRDGRLMRDPSLALTRPTATDPALAPYGRQLVSVLAPTPNLARGDLDWDRIGASYAREVAGLAADRCGLGGEAEILHVLTPADWGRQGLIAGTPFSLSHTFGQTGPFRPANLPRTTDNVVLAGCGTVPGVGIPTALLSGRLAADRVTGMPVARPRRAAEPAPAPRGKPDAERVRSGEGPMNRGR</sequence>
<comment type="caution">
    <text evidence="7">The sequence shown here is derived from an EMBL/GenBank/DDBJ whole genome shotgun (WGS) entry which is preliminary data.</text>
</comment>
<feature type="domain" description="Amine oxidase" evidence="6">
    <location>
        <begin position="18"/>
        <end position="485"/>
    </location>
</feature>
<dbReference type="PANTHER" id="PTHR43734">
    <property type="entry name" value="PHYTOENE DESATURASE"/>
    <property type="match status" value="1"/>
</dbReference>
<dbReference type="OrthoDB" id="9774675at2"/>
<gene>
    <name evidence="7" type="ORF">FB559_5663</name>
</gene>
<evidence type="ECO:0000313" key="7">
    <source>
        <dbReference type="EMBL" id="TQL99961.1"/>
    </source>
</evidence>
<evidence type="ECO:0000256" key="3">
    <source>
        <dbReference type="ARBA" id="ARBA00023002"/>
    </source>
</evidence>
<dbReference type="PANTHER" id="PTHR43734:SF1">
    <property type="entry name" value="PHYTOENE DESATURASE"/>
    <property type="match status" value="1"/>
</dbReference>
<reference evidence="7 8" key="1">
    <citation type="submission" date="2019-06" db="EMBL/GenBank/DDBJ databases">
        <title>Sequencing the genomes of 1000 actinobacteria strains.</title>
        <authorList>
            <person name="Klenk H.-P."/>
        </authorList>
    </citation>
    <scope>NUCLEOTIDE SEQUENCE [LARGE SCALE GENOMIC DNA]</scope>
    <source>
        <strain evidence="7 8">DSM 102200</strain>
    </source>
</reference>
<feature type="region of interest" description="Disordered" evidence="5">
    <location>
        <begin position="488"/>
        <end position="523"/>
    </location>
</feature>
<keyword evidence="2 4" id="KW-0125">Carotenoid biosynthesis</keyword>
<dbReference type="NCBIfam" id="TIGR02734">
    <property type="entry name" value="crtI_fam"/>
    <property type="match status" value="1"/>
</dbReference>
<evidence type="ECO:0000259" key="6">
    <source>
        <dbReference type="Pfam" id="PF01593"/>
    </source>
</evidence>
<organism evidence="7 8">
    <name type="scientific">Actinoallomurus bryophytorum</name>
    <dbReference type="NCBI Taxonomy" id="1490222"/>
    <lineage>
        <taxon>Bacteria</taxon>
        <taxon>Bacillati</taxon>
        <taxon>Actinomycetota</taxon>
        <taxon>Actinomycetes</taxon>
        <taxon>Streptosporangiales</taxon>
        <taxon>Thermomonosporaceae</taxon>
        <taxon>Actinoallomurus</taxon>
    </lineage>
</organism>
<keyword evidence="8" id="KW-1185">Reference proteome</keyword>
<evidence type="ECO:0000256" key="4">
    <source>
        <dbReference type="RuleBase" id="RU362075"/>
    </source>
</evidence>
<accession>A0A543CS75</accession>
<evidence type="ECO:0000256" key="5">
    <source>
        <dbReference type="SAM" id="MobiDB-lite"/>
    </source>
</evidence>
<name>A0A543CS75_9ACTN</name>
<dbReference type="InterPro" id="IPR002937">
    <property type="entry name" value="Amino_oxidase"/>
</dbReference>
<dbReference type="InterPro" id="IPR014105">
    <property type="entry name" value="Carotenoid/retinoid_OxRdtase"/>
</dbReference>